<proteinExistence type="predicted"/>
<name>A0A0C3DIS6_9AGAM</name>
<protein>
    <submittedName>
        <fullName evidence="1">Uncharacterized protein</fullName>
    </submittedName>
</protein>
<dbReference type="Proteomes" id="UP000053989">
    <property type="component" value="Unassembled WGS sequence"/>
</dbReference>
<keyword evidence="2" id="KW-1185">Reference proteome</keyword>
<accession>A0A0C3DIS6</accession>
<dbReference type="EMBL" id="KN822125">
    <property type="protein sequence ID" value="KIM55966.1"/>
    <property type="molecule type" value="Genomic_DNA"/>
</dbReference>
<evidence type="ECO:0000313" key="1">
    <source>
        <dbReference type="EMBL" id="KIM55966.1"/>
    </source>
</evidence>
<gene>
    <name evidence="1" type="ORF">SCLCIDRAFT_279632</name>
</gene>
<dbReference type="InParanoid" id="A0A0C3DIS6"/>
<reference evidence="1 2" key="1">
    <citation type="submission" date="2014-04" db="EMBL/GenBank/DDBJ databases">
        <authorList>
            <consortium name="DOE Joint Genome Institute"/>
            <person name="Kuo A."/>
            <person name="Kohler A."/>
            <person name="Nagy L.G."/>
            <person name="Floudas D."/>
            <person name="Copeland A."/>
            <person name="Barry K.W."/>
            <person name="Cichocki N."/>
            <person name="Veneault-Fourrey C."/>
            <person name="LaButti K."/>
            <person name="Lindquist E.A."/>
            <person name="Lipzen A."/>
            <person name="Lundell T."/>
            <person name="Morin E."/>
            <person name="Murat C."/>
            <person name="Sun H."/>
            <person name="Tunlid A."/>
            <person name="Henrissat B."/>
            <person name="Grigoriev I.V."/>
            <person name="Hibbett D.S."/>
            <person name="Martin F."/>
            <person name="Nordberg H.P."/>
            <person name="Cantor M.N."/>
            <person name="Hua S.X."/>
        </authorList>
    </citation>
    <scope>NUCLEOTIDE SEQUENCE [LARGE SCALE GENOMIC DNA]</scope>
    <source>
        <strain evidence="1 2">Foug A</strain>
    </source>
</reference>
<reference evidence="2" key="2">
    <citation type="submission" date="2015-01" db="EMBL/GenBank/DDBJ databases">
        <title>Evolutionary Origins and Diversification of the Mycorrhizal Mutualists.</title>
        <authorList>
            <consortium name="DOE Joint Genome Institute"/>
            <consortium name="Mycorrhizal Genomics Consortium"/>
            <person name="Kohler A."/>
            <person name="Kuo A."/>
            <person name="Nagy L.G."/>
            <person name="Floudas D."/>
            <person name="Copeland A."/>
            <person name="Barry K.W."/>
            <person name="Cichocki N."/>
            <person name="Veneault-Fourrey C."/>
            <person name="LaButti K."/>
            <person name="Lindquist E.A."/>
            <person name="Lipzen A."/>
            <person name="Lundell T."/>
            <person name="Morin E."/>
            <person name="Murat C."/>
            <person name="Riley R."/>
            <person name="Ohm R."/>
            <person name="Sun H."/>
            <person name="Tunlid A."/>
            <person name="Henrissat B."/>
            <person name="Grigoriev I.V."/>
            <person name="Hibbett D.S."/>
            <person name="Martin F."/>
        </authorList>
    </citation>
    <scope>NUCLEOTIDE SEQUENCE [LARGE SCALE GENOMIC DNA]</scope>
    <source>
        <strain evidence="2">Foug A</strain>
    </source>
</reference>
<sequence length="171" mass="19604">MSLPSNPADDIQQCIDYYENAPVDHFNKSENSDFISSYSELAGAISDAMTVCTNSLKDDGEDIRHVEEDINQGRVEMPHQADGDHFDVLNNQGRDRDYQFNCEILEGGYRCGYSISYNSSQRHVAQFHNIPKSRKVFCPWAWCGKPSYRRNLDRHIKTKHLGFKRLLGPPC</sequence>
<dbReference type="HOGENOM" id="CLU_1563786_0_0_1"/>
<organism evidence="1 2">
    <name type="scientific">Scleroderma citrinum Foug A</name>
    <dbReference type="NCBI Taxonomy" id="1036808"/>
    <lineage>
        <taxon>Eukaryota</taxon>
        <taxon>Fungi</taxon>
        <taxon>Dikarya</taxon>
        <taxon>Basidiomycota</taxon>
        <taxon>Agaricomycotina</taxon>
        <taxon>Agaricomycetes</taxon>
        <taxon>Agaricomycetidae</taxon>
        <taxon>Boletales</taxon>
        <taxon>Sclerodermatineae</taxon>
        <taxon>Sclerodermataceae</taxon>
        <taxon>Scleroderma</taxon>
    </lineage>
</organism>
<dbReference type="AlphaFoldDB" id="A0A0C3DIS6"/>
<evidence type="ECO:0000313" key="2">
    <source>
        <dbReference type="Proteomes" id="UP000053989"/>
    </source>
</evidence>